<dbReference type="PhylomeDB" id="A0A061AGK5"/>
<feature type="region of interest" description="Disordered" evidence="1">
    <location>
        <begin position="1"/>
        <end position="22"/>
    </location>
</feature>
<name>A0A061AGK5_CYBFA</name>
<sequence>MDFDKRRRPASPLTPNQNNSYTSLIHKFTPTIPGRMTKRSKIPPPLQLDPLTPPPTLRRPIHPTQRLNSSPLNNEVDLEGFTMSIGSFNSSSTSLMMSLDSPTPFQQPKVNLVKETCCICEEPITTKLTNERTLGLDCDHKCHHNCYLVLLNKDDMNDLPICSLCGVKTRPIDEDVFQDLFSQTLIHDDTQTPIIESGLLSPVVVSAFKTNFFEETSTPYTPQNQMTNNLNSCGFSPVDKKNVTTTISTQSSIFTRRSSSKSEVTTPRCSTDDLIEPHVSIVSEFAKHSINDNLKTYRSTHLLNIYTNEVLSAHVTESSQKDNELKFKIHDKVISHITTTIRDSKGVSFSKLPYLRMFDCFDISLDGSVWEYVYAFIFDETLILMNEELDSVIGTVLLGEHYTSCYKIDNTTLVIYFSSASLPELQIHSQNKILLDKWVEFFEYKLRQKQMVPLVQMTTNTWDLIDDGSIELPSEIIKFNDLTSRGLDLPLQVMKSVMTIPKRLPCVVIACVPVYNDTTLDDEVYLRQIKNVLRLTLDQLEQCDKFGLVLMGRSGQNKLDELETTYFGITSADWSQWDDIIDDLRVYKGSKKNMGSKMDSMIKSINKLCMFWPVLEKRQTVKKLMMIRTGGVEEGDAGFDFKSVLMKGFSIHDILISETYDEFSDKLVSSLVQVDGMRQYHLRRFDDFTSFQNSISSLIHKFKSVLVSSLDIEMDIELSSYVSFGDDEDHWQLKLKDLEDGHYTNTSFDIIIDIEKLIKNYGLVKNEFHDIPILKYKYTIDGDKYHEGNFSMKLCVNEGANTIMSPLDASNDTKEEKTFIDIPLLPPLSSFKDSLFVKKQVESLVIETLSKHGSIHELVTWIFGLIRGCSTTHIDFFKNSSFNKYKNFSCYVEELVKMLNKIKSDETKRKDLVYKLSIEEELEWF</sequence>
<evidence type="ECO:0000256" key="1">
    <source>
        <dbReference type="SAM" id="MobiDB-lite"/>
    </source>
</evidence>
<accession>A0A061AGK5</accession>
<gene>
    <name evidence="2" type="ORF">CYFA0S_01e03554g</name>
</gene>
<dbReference type="AlphaFoldDB" id="A0A061AGK5"/>
<dbReference type="OrthoDB" id="299997at2759"/>
<feature type="compositionally biased region" description="Pro residues" evidence="1">
    <location>
        <begin position="42"/>
        <end position="55"/>
    </location>
</feature>
<evidence type="ECO:0000313" key="2">
    <source>
        <dbReference type="EMBL" id="CDR36688.1"/>
    </source>
</evidence>
<reference evidence="2" key="1">
    <citation type="journal article" date="2014" name="Genome Announc.">
        <title>Genome sequence of the yeast Cyberlindnera fabianii (Hansenula fabianii).</title>
        <authorList>
            <person name="Freel K.C."/>
            <person name="Sarilar V."/>
            <person name="Neuveglise C."/>
            <person name="Devillers H."/>
            <person name="Friedrich A."/>
            <person name="Schacherer J."/>
        </authorList>
    </citation>
    <scope>NUCLEOTIDE SEQUENCE</scope>
    <source>
        <strain evidence="2">YJS4271</strain>
    </source>
</reference>
<dbReference type="VEuPathDB" id="FungiDB:BON22_0685"/>
<dbReference type="SUPFAM" id="SSF57850">
    <property type="entry name" value="RING/U-box"/>
    <property type="match status" value="1"/>
</dbReference>
<dbReference type="EMBL" id="LK052886">
    <property type="protein sequence ID" value="CDR36688.1"/>
    <property type="molecule type" value="Genomic_DNA"/>
</dbReference>
<feature type="region of interest" description="Disordered" evidence="1">
    <location>
        <begin position="36"/>
        <end position="55"/>
    </location>
</feature>
<feature type="compositionally biased region" description="Polar residues" evidence="1">
    <location>
        <begin position="13"/>
        <end position="22"/>
    </location>
</feature>
<dbReference type="VEuPathDB" id="FungiDB:BON22_0684"/>
<organism evidence="2">
    <name type="scientific">Cyberlindnera fabianii</name>
    <name type="common">Yeast</name>
    <name type="synonym">Hansenula fabianii</name>
    <dbReference type="NCBI Taxonomy" id="36022"/>
    <lineage>
        <taxon>Eukaryota</taxon>
        <taxon>Fungi</taxon>
        <taxon>Dikarya</taxon>
        <taxon>Ascomycota</taxon>
        <taxon>Saccharomycotina</taxon>
        <taxon>Saccharomycetes</taxon>
        <taxon>Phaffomycetales</taxon>
        <taxon>Phaffomycetaceae</taxon>
        <taxon>Cyberlindnera</taxon>
    </lineage>
</organism>
<protein>
    <submittedName>
        <fullName evidence="2">CYFA0S01e03554g1_1</fullName>
    </submittedName>
</protein>
<proteinExistence type="predicted"/>